<dbReference type="Proteomes" id="UP000748756">
    <property type="component" value="Unassembled WGS sequence"/>
</dbReference>
<keyword evidence="2" id="KW-1185">Reference proteome</keyword>
<dbReference type="EMBL" id="JAAAUQ010000368">
    <property type="protein sequence ID" value="KAF9150925.1"/>
    <property type="molecule type" value="Genomic_DNA"/>
</dbReference>
<reference evidence="1" key="1">
    <citation type="journal article" date="2020" name="Fungal Divers.">
        <title>Resolving the Mortierellaceae phylogeny through synthesis of multi-gene phylogenetics and phylogenomics.</title>
        <authorList>
            <person name="Vandepol N."/>
            <person name="Liber J."/>
            <person name="Desiro A."/>
            <person name="Na H."/>
            <person name="Kennedy M."/>
            <person name="Barry K."/>
            <person name="Grigoriev I.V."/>
            <person name="Miller A.N."/>
            <person name="O'Donnell K."/>
            <person name="Stajich J.E."/>
            <person name="Bonito G."/>
        </authorList>
    </citation>
    <scope>NUCLEOTIDE SEQUENCE</scope>
    <source>
        <strain evidence="1">NRRL 6426</strain>
    </source>
</reference>
<sequence length="116" mass="13084">MAYQQYQLLNAQIIGYIRAIRVLEIRERSQYKVLLAPPSPPYGNTPAAFWKLITSGRGWERQRLWETRNQIYSSCMALQSCLEPVGGGGGCGNDGEVNSEEVMRNQELKSRFSLAA</sequence>
<dbReference type="AlphaFoldDB" id="A0A9P5S1G6"/>
<evidence type="ECO:0000313" key="2">
    <source>
        <dbReference type="Proteomes" id="UP000748756"/>
    </source>
</evidence>
<dbReference type="OrthoDB" id="10516680at2759"/>
<accession>A0A9P5S1G6</accession>
<proteinExistence type="predicted"/>
<organism evidence="1 2">
    <name type="scientific">Linnemannia schmuckeri</name>
    <dbReference type="NCBI Taxonomy" id="64567"/>
    <lineage>
        <taxon>Eukaryota</taxon>
        <taxon>Fungi</taxon>
        <taxon>Fungi incertae sedis</taxon>
        <taxon>Mucoromycota</taxon>
        <taxon>Mortierellomycotina</taxon>
        <taxon>Mortierellomycetes</taxon>
        <taxon>Mortierellales</taxon>
        <taxon>Mortierellaceae</taxon>
        <taxon>Linnemannia</taxon>
    </lineage>
</organism>
<protein>
    <submittedName>
        <fullName evidence="1">Uncharacterized protein</fullName>
    </submittedName>
</protein>
<name>A0A9P5S1G6_9FUNG</name>
<evidence type="ECO:0000313" key="1">
    <source>
        <dbReference type="EMBL" id="KAF9150925.1"/>
    </source>
</evidence>
<comment type="caution">
    <text evidence="1">The sequence shown here is derived from an EMBL/GenBank/DDBJ whole genome shotgun (WGS) entry which is preliminary data.</text>
</comment>
<gene>
    <name evidence="1" type="ORF">BG015_007254</name>
</gene>